<reference evidence="11 12" key="1">
    <citation type="journal article" date="2009" name="Genome Res.">
        <title>Comparative genomics of the fungal pathogens Candida dubliniensis and Candida albicans.</title>
        <authorList>
            <person name="Jackson A.P."/>
            <person name="Gamble J.A."/>
            <person name="Yeomans T."/>
            <person name="Moran G.P."/>
            <person name="Saunders D."/>
            <person name="Harris D."/>
            <person name="Aslett M."/>
            <person name="Barrell J.F."/>
            <person name="Butler G."/>
            <person name="Citiulo F."/>
            <person name="Coleman D.C."/>
            <person name="de Groot P.W.J."/>
            <person name="Goodwin T.J."/>
            <person name="Quail M.A."/>
            <person name="McQuillan J."/>
            <person name="Munro C.A."/>
            <person name="Pain A."/>
            <person name="Poulter R.T."/>
            <person name="Rajandream M.A."/>
            <person name="Renauld H."/>
            <person name="Spiering M.J."/>
            <person name="Tivey A."/>
            <person name="Gow N.A.R."/>
            <person name="Barrell B."/>
            <person name="Sullivan D.J."/>
            <person name="Berriman M."/>
        </authorList>
    </citation>
    <scope>NUCLEOTIDE SEQUENCE [LARGE SCALE GENOMIC DNA]</scope>
    <source>
        <strain evidence="12">CD36 / ATCC MYA-646 / CBS 7987 / NCPF 3949 / NRRL Y-17841</strain>
    </source>
</reference>
<evidence type="ECO:0000256" key="3">
    <source>
        <dbReference type="ARBA" id="ARBA00022676"/>
    </source>
</evidence>
<proteinExistence type="inferred from homology"/>
<dbReference type="GeneID" id="8047269"/>
<evidence type="ECO:0000256" key="1">
    <source>
        <dbReference type="ARBA" id="ARBA00004606"/>
    </source>
</evidence>
<dbReference type="OrthoDB" id="3631276at2759"/>
<evidence type="ECO:0000256" key="6">
    <source>
        <dbReference type="ARBA" id="ARBA00022968"/>
    </source>
</evidence>
<evidence type="ECO:0000256" key="4">
    <source>
        <dbReference type="ARBA" id="ARBA00022679"/>
    </source>
</evidence>
<dbReference type="GO" id="GO:0016020">
    <property type="term" value="C:membrane"/>
    <property type="evidence" value="ECO:0007669"/>
    <property type="project" value="UniProtKB-SubCell"/>
</dbReference>
<organism evidence="11 12">
    <name type="scientific">Candida dubliniensis (strain CD36 / ATCC MYA-646 / CBS 7987 / NCPF 3949 / NRRL Y-17841)</name>
    <name type="common">Yeast</name>
    <dbReference type="NCBI Taxonomy" id="573826"/>
    <lineage>
        <taxon>Eukaryota</taxon>
        <taxon>Fungi</taxon>
        <taxon>Dikarya</taxon>
        <taxon>Ascomycota</taxon>
        <taxon>Saccharomycotina</taxon>
        <taxon>Pichiomycetes</taxon>
        <taxon>Debaryomycetaceae</taxon>
        <taxon>Candida/Lodderomyces clade</taxon>
        <taxon>Candida</taxon>
    </lineage>
</organism>
<dbReference type="EMBL" id="FM992690">
    <property type="protein sequence ID" value="CAX42859.1"/>
    <property type="molecule type" value="Genomic_DNA"/>
</dbReference>
<dbReference type="KEGG" id="cdu:CD36_83420"/>
<dbReference type="eggNOG" id="ENOG502QTZG">
    <property type="taxonomic scope" value="Eukaryota"/>
</dbReference>
<name>B9WDV2_CANDC</name>
<evidence type="ECO:0000256" key="5">
    <source>
        <dbReference type="ARBA" id="ARBA00022692"/>
    </source>
</evidence>
<keyword evidence="8" id="KW-0472">Membrane</keyword>
<protein>
    <recommendedName>
        <fullName evidence="13">Beta-mannosyltransferase</fullName>
    </recommendedName>
</protein>
<evidence type="ECO:0000256" key="9">
    <source>
        <dbReference type="ARBA" id="ARBA00023316"/>
    </source>
</evidence>
<dbReference type="CAZy" id="GT91">
    <property type="family name" value="Glycosyltransferase Family 91"/>
</dbReference>
<keyword evidence="3" id="KW-0328">Glycosyltransferase</keyword>
<evidence type="ECO:0000313" key="10">
    <source>
        <dbReference type="CGD" id="CAL0000171693"/>
    </source>
</evidence>
<keyword evidence="9" id="KW-0961">Cell wall biogenesis/degradation</keyword>
<evidence type="ECO:0000256" key="7">
    <source>
        <dbReference type="ARBA" id="ARBA00022989"/>
    </source>
</evidence>
<keyword evidence="5" id="KW-0812">Transmembrane</keyword>
<keyword evidence="6" id="KW-0735">Signal-anchor</keyword>
<gene>
    <name evidence="10" type="ordered locus">Cd36_83420</name>
    <name evidence="11" type="ORF">CD36_83420</name>
</gene>
<evidence type="ECO:0008006" key="13">
    <source>
        <dbReference type="Google" id="ProtNLM"/>
    </source>
</evidence>
<dbReference type="CGD" id="CAL0000171693">
    <property type="gene designation" value="Cd36_83420"/>
</dbReference>
<dbReference type="VEuPathDB" id="FungiDB:CD36_83420"/>
<comment type="subcellular location">
    <subcellularLocation>
        <location evidence="1">Membrane</location>
        <topology evidence="1">Single-pass type II membrane protein</topology>
    </subcellularLocation>
</comment>
<dbReference type="GO" id="GO:0071555">
    <property type="term" value="P:cell wall organization"/>
    <property type="evidence" value="ECO:0007669"/>
    <property type="project" value="UniProtKB-KW"/>
</dbReference>
<keyword evidence="7" id="KW-1133">Transmembrane helix</keyword>
<dbReference type="AlphaFoldDB" id="B9WDV2"/>
<dbReference type="RefSeq" id="XP_002419269.1">
    <property type="nucleotide sequence ID" value="XM_002419224.1"/>
</dbReference>
<evidence type="ECO:0000313" key="12">
    <source>
        <dbReference type="Proteomes" id="UP000002605"/>
    </source>
</evidence>
<evidence type="ECO:0000256" key="2">
    <source>
        <dbReference type="ARBA" id="ARBA00009486"/>
    </source>
</evidence>
<keyword evidence="12" id="KW-1185">Reference proteome</keyword>
<keyword evidence="4" id="KW-0808">Transferase</keyword>
<dbReference type="InterPro" id="IPR021988">
    <property type="entry name" value="BMT1"/>
</dbReference>
<dbReference type="Pfam" id="PF12141">
    <property type="entry name" value="BMT"/>
    <property type="match status" value="2"/>
</dbReference>
<comment type="similarity">
    <text evidence="2">Belongs to the BMT family.</text>
</comment>
<accession>B9WDV2</accession>
<dbReference type="Proteomes" id="UP000002605">
    <property type="component" value="Chromosome 3"/>
</dbReference>
<dbReference type="GO" id="GO:0000030">
    <property type="term" value="F:mannosyltransferase activity"/>
    <property type="evidence" value="ECO:0007669"/>
    <property type="project" value="InterPro"/>
</dbReference>
<evidence type="ECO:0000256" key="8">
    <source>
        <dbReference type="ARBA" id="ARBA00023136"/>
    </source>
</evidence>
<evidence type="ECO:0000313" key="11">
    <source>
        <dbReference type="EMBL" id="CAX42859.1"/>
    </source>
</evidence>
<sequence>MKLHLSTYSYKNPNMDVTNLSKSKLILFTMFCATLLFIVTSSRYLTGSESFGVVPSEIPKPTVELNEEFSHQITLKLQELASFDKFNSFPLIDKHMKDDIYRSMTLETFTDPLPYLENYNEEEYSESNYPICSEKLAFPNEIKSTKQEYLPADLQQFLEILINMKPYYNMIEKAKSYFISDLPEKKKWFRFAGSSIWLPQFKCHYMVSRYLYSPNGVANHAFASFLYIQLFDSDWKELPPNTTLDIPFEQTPTDSIFKFYKSKQRYADFRNSTYPQILPIPFDYKLPTETKKYYYGPEDPRILLRTNPLGFDEPLIVFNMKGLKLTKRVMYSYLPFSNTLKLLKKRQEPFANIEKNWTPFKSVAQPSRVQTTIHFIYSMIPLEVLACDIDSGLCDILQKPAKHDYNYVGGLRGGTQLVSLPLNETIPSEIRTKLPIPKNRQVYIGWARTHLNNCGCGDSMYRPNFITLVEDYDEVNDKYYYKIGDISGYFDFAAKIEPWSKQVLDEEGNLYEKAEQCEGRNVLIPNSIAYWDVESIQLAGIEYHKQNFQEMFSNGKVPDFSANEIVFNDYMGVTLSSADRDVSIVHVKGLLNYILQLPSLIDDSLVVNNEVTFQKKGHDLNVRCAMIASKEYCKSYAIKHGVKIDENPDET</sequence>
<dbReference type="HOGENOM" id="CLU_013841_3_1_1"/>